<organism evidence="1">
    <name type="scientific">Rhizophora mucronata</name>
    <name type="common">Asiatic mangrove</name>
    <dbReference type="NCBI Taxonomy" id="61149"/>
    <lineage>
        <taxon>Eukaryota</taxon>
        <taxon>Viridiplantae</taxon>
        <taxon>Streptophyta</taxon>
        <taxon>Embryophyta</taxon>
        <taxon>Tracheophyta</taxon>
        <taxon>Spermatophyta</taxon>
        <taxon>Magnoliopsida</taxon>
        <taxon>eudicotyledons</taxon>
        <taxon>Gunneridae</taxon>
        <taxon>Pentapetalae</taxon>
        <taxon>rosids</taxon>
        <taxon>fabids</taxon>
        <taxon>Malpighiales</taxon>
        <taxon>Rhizophoraceae</taxon>
        <taxon>Rhizophora</taxon>
    </lineage>
</organism>
<sequence length="48" mass="5470">MAFLHSQSIPSFLSIDVWPAGMHPQKMHMHAMGTYTYTRTWSDTTITG</sequence>
<reference evidence="1" key="1">
    <citation type="submission" date="2018-02" db="EMBL/GenBank/DDBJ databases">
        <title>Rhizophora mucronata_Transcriptome.</title>
        <authorList>
            <person name="Meera S.P."/>
            <person name="Sreeshan A."/>
            <person name="Augustine A."/>
        </authorList>
    </citation>
    <scope>NUCLEOTIDE SEQUENCE</scope>
    <source>
        <tissue evidence="1">Leaf</tissue>
    </source>
</reference>
<evidence type="ECO:0000313" key="1">
    <source>
        <dbReference type="EMBL" id="MBX73643.1"/>
    </source>
</evidence>
<name>A0A2P2R326_RHIMU</name>
<dbReference type="EMBL" id="GGEC01093159">
    <property type="protein sequence ID" value="MBX73643.1"/>
    <property type="molecule type" value="Transcribed_RNA"/>
</dbReference>
<dbReference type="AlphaFoldDB" id="A0A2P2R326"/>
<accession>A0A2P2R326</accession>
<protein>
    <submittedName>
        <fullName evidence="1">Uncharacterized protein</fullName>
    </submittedName>
</protein>
<proteinExistence type="predicted"/>